<name>A0ABT0DR37_9HYPH</name>
<accession>A0ABT0DR37</accession>
<reference evidence="3" key="2">
    <citation type="submission" date="2023-07" db="EMBL/GenBank/DDBJ databases">
        <title>Ancylobacter moscoviensis sp. nov., facultatively methylotrophic bacteria from activated sludge and the reclassification of Starkeya novella (Starkey 1934) Kelly et al. 2000 as Ancylobacter novellus comb. nov., Starkeya koreensis Im et al. 2006 as Ancylobacter koreensis comb.nov., Angulomicrobium tetraedrale Vasil'eva et al. 1986 as Ancylobacter tetraedralis comb. nov., Angulomicrobium amanitiforme Fritz et al. 2004 as Ancylobacter amanitiformis comb. nov. and Methylorhabdus multivorans Doronina et al. 1996 as Ancylobacter multivorans comb. nov. and emended description of the genus Ancylobacter.</title>
        <authorList>
            <person name="Doronina N."/>
            <person name="Chemodurova A."/>
            <person name="Grouzdev D."/>
            <person name="Koziaeva V."/>
            <person name="Shi W."/>
            <person name="Wu L."/>
            <person name="Kaparullina E."/>
        </authorList>
    </citation>
    <scope>NUCLEOTIDE SEQUENCE [LARGE SCALE GENOMIC DNA]</scope>
    <source>
        <strain evidence="3">Jip08</strain>
    </source>
</reference>
<feature type="transmembrane region" description="Helical" evidence="1">
    <location>
        <begin position="187"/>
        <end position="205"/>
    </location>
</feature>
<evidence type="ECO:0000256" key="1">
    <source>
        <dbReference type="SAM" id="Phobius"/>
    </source>
</evidence>
<feature type="transmembrane region" description="Helical" evidence="1">
    <location>
        <begin position="20"/>
        <end position="43"/>
    </location>
</feature>
<evidence type="ECO:0000313" key="3">
    <source>
        <dbReference type="Proteomes" id="UP001202867"/>
    </source>
</evidence>
<feature type="transmembrane region" description="Helical" evidence="1">
    <location>
        <begin position="156"/>
        <end position="175"/>
    </location>
</feature>
<dbReference type="Pfam" id="PF06532">
    <property type="entry name" value="NrsF"/>
    <property type="match status" value="1"/>
</dbReference>
<dbReference type="Proteomes" id="UP001202867">
    <property type="component" value="Unassembled WGS sequence"/>
</dbReference>
<sequence length="211" mass="21246">MKTDDLIRGLAADARPTRGLGTGLALGLAVGLAGALALFALILAPRAGMPGLLVEPRILLKFAVTLSLAAAAGLTALRLVRPGARVGEGAWLLLLPLAVLAAGVVAQLLVTPPESWMPGLMGHYALYCATLVPLLSAPLLGAVLLALRRGAPSHPALAGAAAGLLAGGLGAALYALHCIDDSPLFVLAWYGIAIAIVTAAGALIGRRLLAW</sequence>
<evidence type="ECO:0000313" key="2">
    <source>
        <dbReference type="EMBL" id="MCK0209743.1"/>
    </source>
</evidence>
<reference evidence="2 3" key="1">
    <citation type="submission" date="2022-04" db="EMBL/GenBank/DDBJ databases">
        <authorList>
            <person name="Grouzdev D.S."/>
            <person name="Pantiukh K.S."/>
            <person name="Krutkina M.S."/>
        </authorList>
    </citation>
    <scope>NUCLEOTIDE SEQUENCE [LARGE SCALE GENOMIC DNA]</scope>
    <source>
        <strain evidence="2 3">Jip08</strain>
    </source>
</reference>
<dbReference type="EMBL" id="JALKCG010000008">
    <property type="protein sequence ID" value="MCK0209743.1"/>
    <property type="molecule type" value="Genomic_DNA"/>
</dbReference>
<comment type="caution">
    <text evidence="2">The sequence shown here is derived from an EMBL/GenBank/DDBJ whole genome shotgun (WGS) entry which is preliminary data.</text>
</comment>
<proteinExistence type="predicted"/>
<feature type="transmembrane region" description="Helical" evidence="1">
    <location>
        <begin position="58"/>
        <end position="80"/>
    </location>
</feature>
<organism evidence="2 3">
    <name type="scientific">Ancylobacter koreensis</name>
    <dbReference type="NCBI Taxonomy" id="266121"/>
    <lineage>
        <taxon>Bacteria</taxon>
        <taxon>Pseudomonadati</taxon>
        <taxon>Pseudomonadota</taxon>
        <taxon>Alphaproteobacteria</taxon>
        <taxon>Hyphomicrobiales</taxon>
        <taxon>Xanthobacteraceae</taxon>
        <taxon>Ancylobacter</taxon>
    </lineage>
</organism>
<keyword evidence="3" id="KW-1185">Reference proteome</keyword>
<feature type="transmembrane region" description="Helical" evidence="1">
    <location>
        <begin position="92"/>
        <end position="112"/>
    </location>
</feature>
<protein>
    <submittedName>
        <fullName evidence="2">DUF1109 domain-containing protein</fullName>
    </submittedName>
</protein>
<keyword evidence="1" id="KW-0472">Membrane</keyword>
<gene>
    <name evidence="2" type="ORF">MWN33_17045</name>
</gene>
<keyword evidence="1" id="KW-0812">Transmembrane</keyword>
<dbReference type="InterPro" id="IPR009495">
    <property type="entry name" value="NrsF"/>
</dbReference>
<keyword evidence="1" id="KW-1133">Transmembrane helix</keyword>
<feature type="transmembrane region" description="Helical" evidence="1">
    <location>
        <begin position="124"/>
        <end position="147"/>
    </location>
</feature>
<dbReference type="RefSeq" id="WP_247202241.1">
    <property type="nucleotide sequence ID" value="NZ_JALKCG010000008.1"/>
</dbReference>